<name>A0A6A6WGA7_9PEZI</name>
<keyword evidence="2" id="KW-1133">Transmembrane helix</keyword>
<accession>A0A6A6WGA7</accession>
<dbReference type="EMBL" id="ML996566">
    <property type="protein sequence ID" value="KAF2761838.1"/>
    <property type="molecule type" value="Genomic_DNA"/>
</dbReference>
<evidence type="ECO:0000256" key="2">
    <source>
        <dbReference type="SAM" id="Phobius"/>
    </source>
</evidence>
<keyword evidence="2" id="KW-0472">Membrane</keyword>
<protein>
    <submittedName>
        <fullName evidence="3">Uncharacterized protein</fullName>
    </submittedName>
</protein>
<dbReference type="GeneID" id="54480700"/>
<gene>
    <name evidence="3" type="ORF">EJ05DRAFT_186351</name>
</gene>
<evidence type="ECO:0000313" key="4">
    <source>
        <dbReference type="Proteomes" id="UP000799437"/>
    </source>
</evidence>
<sequence length="121" mass="12779">MRCHPPEAGAERPPSKPCQRSIRKIKSQDAPGIFMSAAGQASIVQVHPSAAALSAVQDRQLTFGDSVLIVPQVLSDSSHYLHVLFLAVICIACAALFACSRGRGFAGSLLLARCSRCFAGI</sequence>
<dbReference type="RefSeq" id="XP_033604289.1">
    <property type="nucleotide sequence ID" value="XM_033739646.1"/>
</dbReference>
<feature type="region of interest" description="Disordered" evidence="1">
    <location>
        <begin position="1"/>
        <end position="21"/>
    </location>
</feature>
<evidence type="ECO:0000256" key="1">
    <source>
        <dbReference type="SAM" id="MobiDB-lite"/>
    </source>
</evidence>
<reference evidence="3" key="1">
    <citation type="journal article" date="2020" name="Stud. Mycol.">
        <title>101 Dothideomycetes genomes: a test case for predicting lifestyles and emergence of pathogens.</title>
        <authorList>
            <person name="Haridas S."/>
            <person name="Albert R."/>
            <person name="Binder M."/>
            <person name="Bloem J."/>
            <person name="Labutti K."/>
            <person name="Salamov A."/>
            <person name="Andreopoulos B."/>
            <person name="Baker S."/>
            <person name="Barry K."/>
            <person name="Bills G."/>
            <person name="Bluhm B."/>
            <person name="Cannon C."/>
            <person name="Castanera R."/>
            <person name="Culley D."/>
            <person name="Daum C."/>
            <person name="Ezra D."/>
            <person name="Gonzalez J."/>
            <person name="Henrissat B."/>
            <person name="Kuo A."/>
            <person name="Liang C."/>
            <person name="Lipzen A."/>
            <person name="Lutzoni F."/>
            <person name="Magnuson J."/>
            <person name="Mondo S."/>
            <person name="Nolan M."/>
            <person name="Ohm R."/>
            <person name="Pangilinan J."/>
            <person name="Park H.-J."/>
            <person name="Ramirez L."/>
            <person name="Alfaro M."/>
            <person name="Sun H."/>
            <person name="Tritt A."/>
            <person name="Yoshinaga Y."/>
            <person name="Zwiers L.-H."/>
            <person name="Turgeon B."/>
            <person name="Goodwin S."/>
            <person name="Spatafora J."/>
            <person name="Crous P."/>
            <person name="Grigoriev I."/>
        </authorList>
    </citation>
    <scope>NUCLEOTIDE SEQUENCE</scope>
    <source>
        <strain evidence="3">CBS 121739</strain>
    </source>
</reference>
<evidence type="ECO:0000313" key="3">
    <source>
        <dbReference type="EMBL" id="KAF2761838.1"/>
    </source>
</evidence>
<dbReference type="Proteomes" id="UP000799437">
    <property type="component" value="Unassembled WGS sequence"/>
</dbReference>
<keyword evidence="2" id="KW-0812">Transmembrane</keyword>
<dbReference type="AlphaFoldDB" id="A0A6A6WGA7"/>
<organism evidence="3 4">
    <name type="scientific">Pseudovirgaria hyperparasitica</name>
    <dbReference type="NCBI Taxonomy" id="470096"/>
    <lineage>
        <taxon>Eukaryota</taxon>
        <taxon>Fungi</taxon>
        <taxon>Dikarya</taxon>
        <taxon>Ascomycota</taxon>
        <taxon>Pezizomycotina</taxon>
        <taxon>Dothideomycetes</taxon>
        <taxon>Dothideomycetes incertae sedis</taxon>
        <taxon>Acrospermales</taxon>
        <taxon>Acrospermaceae</taxon>
        <taxon>Pseudovirgaria</taxon>
    </lineage>
</organism>
<proteinExistence type="predicted"/>
<keyword evidence="4" id="KW-1185">Reference proteome</keyword>
<feature type="transmembrane region" description="Helical" evidence="2">
    <location>
        <begin position="80"/>
        <end position="99"/>
    </location>
</feature>